<keyword evidence="5 6" id="KW-0520">NAD</keyword>
<dbReference type="PANTHER" id="PTHR11432:SF3">
    <property type="entry name" value="NADH-UBIQUINONE OXIDOREDUCTASE CHAIN 1"/>
    <property type="match status" value="1"/>
</dbReference>
<evidence type="ECO:0000256" key="2">
    <source>
        <dbReference type="ARBA" id="ARBA00022692"/>
    </source>
</evidence>
<dbReference type="GO" id="GO:0048038">
    <property type="term" value="F:quinone binding"/>
    <property type="evidence" value="ECO:0007669"/>
    <property type="project" value="UniProtKB-KW"/>
</dbReference>
<dbReference type="eggNOG" id="COG1005">
    <property type="taxonomic scope" value="Bacteria"/>
</dbReference>
<comment type="subcellular location">
    <subcellularLocation>
        <location evidence="5 6">Cell membrane</location>
        <topology evidence="5 6">Multi-pass membrane protein</topology>
    </subcellularLocation>
    <subcellularLocation>
        <location evidence="1">Membrane</location>
        <topology evidence="1">Multi-pass membrane protein</topology>
    </subcellularLocation>
</comment>
<feature type="transmembrane region" description="Helical" evidence="5">
    <location>
        <begin position="12"/>
        <end position="34"/>
    </location>
</feature>
<accession>A0A1I7HX54</accession>
<keyword evidence="5" id="KW-1278">Translocase</keyword>
<gene>
    <name evidence="5" type="primary">nuoH</name>
    <name evidence="7" type="ORF">SAMN05421543_105148</name>
</gene>
<keyword evidence="2 5" id="KW-0812">Transmembrane</keyword>
<keyword evidence="4 5" id="KW-0472">Membrane</keyword>
<dbReference type="NCBIfam" id="NF004741">
    <property type="entry name" value="PRK06076.1-2"/>
    <property type="match status" value="1"/>
</dbReference>
<evidence type="ECO:0000256" key="1">
    <source>
        <dbReference type="ARBA" id="ARBA00004141"/>
    </source>
</evidence>
<dbReference type="AlphaFoldDB" id="A0A1I7HX54"/>
<evidence type="ECO:0000256" key="4">
    <source>
        <dbReference type="ARBA" id="ARBA00023136"/>
    </source>
</evidence>
<comment type="function">
    <text evidence="5">NDH-1 shuttles electrons from NADH, via FMN and iron-sulfur (Fe-S) centers, to quinones in the respiratory chain. The immediate electron acceptor for the enzyme in this species is believed to be ubiquinone. Couples the redox reaction to proton translocation (for every two electrons transferred, four hydrogen ions are translocated across the cytoplasmic membrane), and thus conserves the redox energy in a proton gradient. This subunit may bind ubiquinone.</text>
</comment>
<evidence type="ECO:0000256" key="5">
    <source>
        <dbReference type="HAMAP-Rule" id="MF_01350"/>
    </source>
</evidence>
<dbReference type="GO" id="GO:0009060">
    <property type="term" value="P:aerobic respiration"/>
    <property type="evidence" value="ECO:0007669"/>
    <property type="project" value="TreeGrafter"/>
</dbReference>
<dbReference type="OrthoDB" id="9803734at2"/>
<comment type="subunit">
    <text evidence="5">NDH-1 is composed of 14 different subunits. Subunits NuoA, H, J, K, L, M, N constitute the membrane sector of the complex.</text>
</comment>
<evidence type="ECO:0000256" key="3">
    <source>
        <dbReference type="ARBA" id="ARBA00022989"/>
    </source>
</evidence>
<comment type="catalytic activity">
    <reaction evidence="5">
        <text>a quinone + NADH + 5 H(+)(in) = a quinol + NAD(+) + 4 H(+)(out)</text>
        <dbReference type="Rhea" id="RHEA:57888"/>
        <dbReference type="ChEBI" id="CHEBI:15378"/>
        <dbReference type="ChEBI" id="CHEBI:24646"/>
        <dbReference type="ChEBI" id="CHEBI:57540"/>
        <dbReference type="ChEBI" id="CHEBI:57945"/>
        <dbReference type="ChEBI" id="CHEBI:132124"/>
    </reaction>
</comment>
<dbReference type="EMBL" id="FPBV01000005">
    <property type="protein sequence ID" value="SFU65219.1"/>
    <property type="molecule type" value="Genomic_DNA"/>
</dbReference>
<feature type="transmembrane region" description="Helical" evidence="5">
    <location>
        <begin position="192"/>
        <end position="211"/>
    </location>
</feature>
<dbReference type="PROSITE" id="PS00668">
    <property type="entry name" value="COMPLEX1_ND1_2"/>
    <property type="match status" value="1"/>
</dbReference>
<feature type="transmembrane region" description="Helical" evidence="5">
    <location>
        <begin position="270"/>
        <end position="290"/>
    </location>
</feature>
<dbReference type="GO" id="GO:0016655">
    <property type="term" value="F:oxidoreductase activity, acting on NAD(P)H, quinone or similar compound as acceptor"/>
    <property type="evidence" value="ECO:0007669"/>
    <property type="project" value="UniProtKB-UniRule"/>
</dbReference>
<feature type="transmembrane region" description="Helical" evidence="5">
    <location>
        <begin position="160"/>
        <end position="180"/>
    </location>
</feature>
<feature type="transmembrane region" description="Helical" evidence="5">
    <location>
        <begin position="310"/>
        <end position="328"/>
    </location>
</feature>
<keyword evidence="5" id="KW-0874">Quinone</keyword>
<feature type="transmembrane region" description="Helical" evidence="5">
    <location>
        <begin position="84"/>
        <end position="108"/>
    </location>
</feature>
<dbReference type="EC" id="7.1.1.-" evidence="5"/>
<dbReference type="InterPro" id="IPR001694">
    <property type="entry name" value="NADH_UbQ_OxRdtase_su1/FPO"/>
</dbReference>
<organism evidence="7 8">
    <name type="scientific">Alicyclobacillus macrosporangiidus</name>
    <dbReference type="NCBI Taxonomy" id="392015"/>
    <lineage>
        <taxon>Bacteria</taxon>
        <taxon>Bacillati</taxon>
        <taxon>Bacillota</taxon>
        <taxon>Bacilli</taxon>
        <taxon>Bacillales</taxon>
        <taxon>Alicyclobacillaceae</taxon>
        <taxon>Alicyclobacillus</taxon>
    </lineage>
</organism>
<name>A0A1I7HX54_9BACL</name>
<dbReference type="Proteomes" id="UP000183508">
    <property type="component" value="Unassembled WGS sequence"/>
</dbReference>
<dbReference type="GO" id="GO:0003954">
    <property type="term" value="F:NADH dehydrogenase activity"/>
    <property type="evidence" value="ECO:0007669"/>
    <property type="project" value="TreeGrafter"/>
</dbReference>
<keyword evidence="3 5" id="KW-1133">Transmembrane helix</keyword>
<dbReference type="RefSeq" id="WP_074950817.1">
    <property type="nucleotide sequence ID" value="NZ_FPBV01000005.1"/>
</dbReference>
<keyword evidence="5" id="KW-1003">Cell membrane</keyword>
<feature type="transmembrane region" description="Helical" evidence="5">
    <location>
        <begin position="120"/>
        <end position="140"/>
    </location>
</feature>
<feature type="transmembrane region" description="Helical" evidence="5">
    <location>
        <begin position="240"/>
        <end position="263"/>
    </location>
</feature>
<comment type="similarity">
    <text evidence="5 6">Belongs to the complex I subunit 1 family.</text>
</comment>
<proteinExistence type="inferred from homology"/>
<protein>
    <recommendedName>
        <fullName evidence="5">NADH-quinone oxidoreductase subunit H</fullName>
        <ecNumber evidence="5">7.1.1.-</ecNumber>
    </recommendedName>
    <alternativeName>
        <fullName evidence="5">NADH dehydrogenase I subunit H</fullName>
    </alternativeName>
    <alternativeName>
        <fullName evidence="5">NDH-1 subunit H</fullName>
    </alternativeName>
</protein>
<dbReference type="STRING" id="392015.SAMN05421543_105148"/>
<sequence length="329" mass="36402">MWHWEANPLNGPAVLGMVIGGVVILILTLLVVMYSIYWQRKLIGWIQWRIGPNRVGPFGLLQTAADVIKLLIKEDVVPEKADRAMFLLAPIIAFVPAFTVLAAIPFSAHHVFTANISIGALFYVALSAITIHGVMLGAWASNNKYSLIGGMRSAAQLISYEIPLGLSIVGVVLMAGSINLNDIVEAQAKSGLWYVIPQILGFIVFMIASTAELSRTPFDLPEAESELVAGYHTEYSGFRFAFFMLTEYVYLFAMAGLFATLYLGGWSGPLLPGWLWFAIKAFLYISFQFWLQATMPRMRVDQLMSFSWKVLLPLALVNIVITAVVKAFV</sequence>
<evidence type="ECO:0000313" key="8">
    <source>
        <dbReference type="Proteomes" id="UP000183508"/>
    </source>
</evidence>
<dbReference type="GO" id="GO:0005886">
    <property type="term" value="C:plasma membrane"/>
    <property type="evidence" value="ECO:0007669"/>
    <property type="project" value="UniProtKB-SubCell"/>
</dbReference>
<evidence type="ECO:0000313" key="7">
    <source>
        <dbReference type="EMBL" id="SFU65219.1"/>
    </source>
</evidence>
<dbReference type="Pfam" id="PF00146">
    <property type="entry name" value="NADHdh"/>
    <property type="match status" value="1"/>
</dbReference>
<evidence type="ECO:0000256" key="6">
    <source>
        <dbReference type="RuleBase" id="RU000471"/>
    </source>
</evidence>
<keyword evidence="8" id="KW-1185">Reference proteome</keyword>
<reference evidence="8" key="1">
    <citation type="submission" date="2016-10" db="EMBL/GenBank/DDBJ databases">
        <authorList>
            <person name="Varghese N."/>
        </authorList>
    </citation>
    <scope>NUCLEOTIDE SEQUENCE [LARGE SCALE GENOMIC DNA]</scope>
    <source>
        <strain evidence="8">DSM 17980</strain>
    </source>
</reference>
<dbReference type="HAMAP" id="MF_01350">
    <property type="entry name" value="NDH1_NuoH"/>
    <property type="match status" value="1"/>
</dbReference>
<dbReference type="InterPro" id="IPR018086">
    <property type="entry name" value="NADH_UbQ_OxRdtase_su1_CS"/>
</dbReference>
<dbReference type="PANTHER" id="PTHR11432">
    <property type="entry name" value="NADH DEHYDROGENASE SUBUNIT 1"/>
    <property type="match status" value="1"/>
</dbReference>
<keyword evidence="5" id="KW-0830">Ubiquinone</keyword>